<dbReference type="Proteomes" id="UP000314294">
    <property type="component" value="Unassembled WGS sequence"/>
</dbReference>
<accession>A0A4Z2HII6</accession>
<comment type="caution">
    <text evidence="1">The sequence shown here is derived from an EMBL/GenBank/DDBJ whole genome shotgun (WGS) entry which is preliminary data.</text>
</comment>
<proteinExistence type="predicted"/>
<gene>
    <name evidence="1" type="ORF">EYF80_024694</name>
</gene>
<reference evidence="1 2" key="1">
    <citation type="submission" date="2019-03" db="EMBL/GenBank/DDBJ databases">
        <title>First draft genome of Liparis tanakae, snailfish: a comprehensive survey of snailfish specific genes.</title>
        <authorList>
            <person name="Kim W."/>
            <person name="Song I."/>
            <person name="Jeong J.-H."/>
            <person name="Kim D."/>
            <person name="Kim S."/>
            <person name="Ryu S."/>
            <person name="Song J.Y."/>
            <person name="Lee S.K."/>
        </authorList>
    </citation>
    <scope>NUCLEOTIDE SEQUENCE [LARGE SCALE GENOMIC DNA]</scope>
    <source>
        <tissue evidence="1">Muscle</tissue>
    </source>
</reference>
<keyword evidence="2" id="KW-1185">Reference proteome</keyword>
<organism evidence="1 2">
    <name type="scientific">Liparis tanakae</name>
    <name type="common">Tanaka's snailfish</name>
    <dbReference type="NCBI Taxonomy" id="230148"/>
    <lineage>
        <taxon>Eukaryota</taxon>
        <taxon>Metazoa</taxon>
        <taxon>Chordata</taxon>
        <taxon>Craniata</taxon>
        <taxon>Vertebrata</taxon>
        <taxon>Euteleostomi</taxon>
        <taxon>Actinopterygii</taxon>
        <taxon>Neopterygii</taxon>
        <taxon>Teleostei</taxon>
        <taxon>Neoteleostei</taxon>
        <taxon>Acanthomorphata</taxon>
        <taxon>Eupercaria</taxon>
        <taxon>Perciformes</taxon>
        <taxon>Cottioidei</taxon>
        <taxon>Cottales</taxon>
        <taxon>Liparidae</taxon>
        <taxon>Liparis</taxon>
    </lineage>
</organism>
<name>A0A4Z2HII6_9TELE</name>
<sequence>MYTCRFKVTSGIASASALLRVNWQGSPGRISSVVHLCHISTVRGTSNTFFLAIERTNAVLNSIYAAAFPSFP</sequence>
<dbReference type="AlphaFoldDB" id="A0A4Z2HII6"/>
<evidence type="ECO:0000313" key="1">
    <source>
        <dbReference type="EMBL" id="TNN65085.1"/>
    </source>
</evidence>
<evidence type="ECO:0000313" key="2">
    <source>
        <dbReference type="Proteomes" id="UP000314294"/>
    </source>
</evidence>
<dbReference type="EMBL" id="SRLO01000241">
    <property type="protein sequence ID" value="TNN65085.1"/>
    <property type="molecule type" value="Genomic_DNA"/>
</dbReference>
<protein>
    <submittedName>
        <fullName evidence="1">Uncharacterized protein</fullName>
    </submittedName>
</protein>